<feature type="region of interest" description="Disordered" evidence="5">
    <location>
        <begin position="86"/>
        <end position="164"/>
    </location>
</feature>
<dbReference type="Proteomes" id="UP000775547">
    <property type="component" value="Unassembled WGS sequence"/>
</dbReference>
<dbReference type="GO" id="GO:0005789">
    <property type="term" value="C:endoplasmic reticulum membrane"/>
    <property type="evidence" value="ECO:0007669"/>
    <property type="project" value="TreeGrafter"/>
</dbReference>
<evidence type="ECO:0000313" key="8">
    <source>
        <dbReference type="Proteomes" id="UP000775547"/>
    </source>
</evidence>
<organism evidence="7 8">
    <name type="scientific">Asterophora parasitica</name>
    <dbReference type="NCBI Taxonomy" id="117018"/>
    <lineage>
        <taxon>Eukaryota</taxon>
        <taxon>Fungi</taxon>
        <taxon>Dikarya</taxon>
        <taxon>Basidiomycota</taxon>
        <taxon>Agaricomycotina</taxon>
        <taxon>Agaricomycetes</taxon>
        <taxon>Agaricomycetidae</taxon>
        <taxon>Agaricales</taxon>
        <taxon>Tricholomatineae</taxon>
        <taxon>Lyophyllaceae</taxon>
        <taxon>Asterophora</taxon>
    </lineage>
</organism>
<feature type="transmembrane region" description="Helical" evidence="6">
    <location>
        <begin position="310"/>
        <end position="330"/>
    </location>
</feature>
<feature type="compositionally biased region" description="Polar residues" evidence="5">
    <location>
        <begin position="87"/>
        <end position="102"/>
    </location>
</feature>
<evidence type="ECO:0000313" key="7">
    <source>
        <dbReference type="EMBL" id="KAG5644430.1"/>
    </source>
</evidence>
<gene>
    <name evidence="7" type="ORF">DXG03_008525</name>
</gene>
<dbReference type="PANTHER" id="PTHR31361">
    <property type="entry name" value="BETA-GLUCAN SYNTHESIS-ASSOCIATED PROTEIN KRE6-RELATED"/>
    <property type="match status" value="1"/>
</dbReference>
<keyword evidence="2 6" id="KW-0472">Membrane</keyword>
<sequence>MSASSRRSLRLYFADPDRPSMASRPQSWVNDYEDVDFDPSFTNDNTPSGRNSPHERQRMLANAGDEGALPTRLPYAMRLDTAAAPIASSSTGTRASHSQSRPSIGVVPQHTQDFLPFERPRSTGPELPPPNPRVPRVSSYKSIASSPLNPSFPSGPPLSPGPLSPPILSPFARPGSRGSAHITRIPSEDSRVLALGTPFAMGSLNHQSSRGSMILYRRAEEDFLQPPTLPHAGNRNSTISISGDSFVSLSSDSKYPAGIIMPERGLVAYAYDPSYDENEPLDEEDNLHDPDSKLAKVAGRPMSWRGVKNLSALVLMVAGLLALFVVYPVYLHYNDDGKMQLIVGNTRINSSGQASATDFDTREMIERRRAQMPLVLLSGLIDPATPSEAWTRTSRDGVVYYLVFSDEFNTNGRTFTKGADPFWEAVNDESHASTHTTTRDGYLVSPSYPIGSGARGTRRYTSDILHQKSSLCLEGGFVEISAVIPPTSTHHRISWTGTWTNVIDNVPDAPQSGSSLSESTPIWLSIGSGGSISTHEIATDLSNYSSAVDPSTKSPPAWFTTGHSELAIDYVRYYQKAGSSSSLTTCKNGDAPKLEFFADIF</sequence>
<dbReference type="EMBL" id="JABCKV010000070">
    <property type="protein sequence ID" value="KAG5644430.1"/>
    <property type="molecule type" value="Genomic_DNA"/>
</dbReference>
<dbReference type="GO" id="GO:0005886">
    <property type="term" value="C:plasma membrane"/>
    <property type="evidence" value="ECO:0007669"/>
    <property type="project" value="TreeGrafter"/>
</dbReference>
<feature type="compositionally biased region" description="Low complexity" evidence="5">
    <location>
        <begin position="134"/>
        <end position="152"/>
    </location>
</feature>
<evidence type="ECO:0000256" key="1">
    <source>
        <dbReference type="ARBA" id="ARBA00004370"/>
    </source>
</evidence>
<dbReference type="Gene3D" id="2.60.120.200">
    <property type="match status" value="1"/>
</dbReference>
<evidence type="ECO:0000256" key="6">
    <source>
        <dbReference type="SAM" id="Phobius"/>
    </source>
</evidence>
<dbReference type="GO" id="GO:0006078">
    <property type="term" value="P:(1-&gt;6)-beta-D-glucan biosynthetic process"/>
    <property type="evidence" value="ECO:0007669"/>
    <property type="project" value="TreeGrafter"/>
</dbReference>
<dbReference type="PANTHER" id="PTHR31361:SF15">
    <property type="entry name" value="GH16 DOMAIN-CONTAINING PROTEIN"/>
    <property type="match status" value="1"/>
</dbReference>
<dbReference type="InterPro" id="IPR005629">
    <property type="entry name" value="Skn1/Kre6/Sbg1"/>
</dbReference>
<evidence type="ECO:0000256" key="2">
    <source>
        <dbReference type="ARBA" id="ARBA00023136"/>
    </source>
</evidence>
<keyword evidence="4" id="KW-0961">Cell wall biogenesis/degradation</keyword>
<name>A0A9P7KD10_9AGAR</name>
<keyword evidence="6" id="KW-0812">Transmembrane</keyword>
<feature type="compositionally biased region" description="Pro residues" evidence="5">
    <location>
        <begin position="153"/>
        <end position="164"/>
    </location>
</feature>
<reference evidence="7" key="2">
    <citation type="submission" date="2021-10" db="EMBL/GenBank/DDBJ databases">
        <title>Phylogenomics reveals ancestral predisposition of the termite-cultivated fungus Termitomyces towards a domesticated lifestyle.</title>
        <authorList>
            <person name="Auxier B."/>
            <person name="Grum-Grzhimaylo A."/>
            <person name="Cardenas M.E."/>
            <person name="Lodge J.D."/>
            <person name="Laessoe T."/>
            <person name="Pedersen O."/>
            <person name="Smith M.E."/>
            <person name="Kuyper T.W."/>
            <person name="Franco-Molano E.A."/>
            <person name="Baroni T.J."/>
            <person name="Aanen D.K."/>
        </authorList>
    </citation>
    <scope>NUCLEOTIDE SEQUENCE</scope>
    <source>
        <strain evidence="7">AP01</strain>
        <tissue evidence="7">Mycelium</tissue>
    </source>
</reference>
<keyword evidence="6" id="KW-1133">Transmembrane helix</keyword>
<dbReference type="OrthoDB" id="3057032at2759"/>
<dbReference type="GO" id="GO:0015926">
    <property type="term" value="F:glucosidase activity"/>
    <property type="evidence" value="ECO:0007669"/>
    <property type="project" value="TreeGrafter"/>
</dbReference>
<proteinExistence type="predicted"/>
<evidence type="ECO:0000256" key="4">
    <source>
        <dbReference type="ARBA" id="ARBA00023316"/>
    </source>
</evidence>
<reference evidence="7" key="1">
    <citation type="submission" date="2020-07" db="EMBL/GenBank/DDBJ databases">
        <authorList>
            <person name="Nieuwenhuis M."/>
            <person name="Van De Peppel L.J.J."/>
        </authorList>
    </citation>
    <scope>NUCLEOTIDE SEQUENCE</scope>
    <source>
        <strain evidence="7">AP01</strain>
        <tissue evidence="7">Mycelium</tissue>
    </source>
</reference>
<evidence type="ECO:0000256" key="5">
    <source>
        <dbReference type="SAM" id="MobiDB-lite"/>
    </source>
</evidence>
<comment type="caution">
    <text evidence="7">The sequence shown here is derived from an EMBL/GenBank/DDBJ whole genome shotgun (WGS) entry which is preliminary data.</text>
</comment>
<feature type="region of interest" description="Disordered" evidence="5">
    <location>
        <begin position="1"/>
        <end position="69"/>
    </location>
</feature>
<feature type="compositionally biased region" description="Polar residues" evidence="5">
    <location>
        <begin position="40"/>
        <end position="51"/>
    </location>
</feature>
<dbReference type="Pfam" id="PF03935">
    <property type="entry name" value="SKN1_KRE6_Sbg1"/>
    <property type="match status" value="1"/>
</dbReference>
<protein>
    <recommendedName>
        <fullName evidence="9">GH16 domain-containing protein</fullName>
    </recommendedName>
</protein>
<dbReference type="AlphaFoldDB" id="A0A9P7KD10"/>
<keyword evidence="8" id="KW-1185">Reference proteome</keyword>
<evidence type="ECO:0008006" key="9">
    <source>
        <dbReference type="Google" id="ProtNLM"/>
    </source>
</evidence>
<dbReference type="GO" id="GO:0031505">
    <property type="term" value="P:fungal-type cell wall organization"/>
    <property type="evidence" value="ECO:0007669"/>
    <property type="project" value="TreeGrafter"/>
</dbReference>
<comment type="subcellular location">
    <subcellularLocation>
        <location evidence="1">Membrane</location>
    </subcellularLocation>
</comment>
<evidence type="ECO:0000256" key="3">
    <source>
        <dbReference type="ARBA" id="ARBA00023180"/>
    </source>
</evidence>
<accession>A0A9P7KD10</accession>
<keyword evidence="3" id="KW-0325">Glycoprotein</keyword>